<reference evidence="3" key="1">
    <citation type="submission" date="2013-09" db="EMBL/GenBank/DDBJ databases">
        <title>Corchorus olitorius genome sequencing.</title>
        <authorList>
            <person name="Alam M."/>
            <person name="Haque M.S."/>
            <person name="Islam M.S."/>
            <person name="Emdad E.M."/>
            <person name="Islam M.M."/>
            <person name="Ahmed B."/>
            <person name="Halim A."/>
            <person name="Hossen Q.M.M."/>
            <person name="Hossain M.Z."/>
            <person name="Ahmed R."/>
            <person name="Khan M.M."/>
            <person name="Islam R."/>
            <person name="Rashid M.M."/>
            <person name="Khan S.A."/>
            <person name="Rahman M.S."/>
            <person name="Alam M."/>
            <person name="Yahiya A.S."/>
            <person name="Khan M.S."/>
            <person name="Azam M.S."/>
            <person name="Haque T."/>
            <person name="Lashkar M.Z.H."/>
            <person name="Akhand A.I."/>
            <person name="Morshed G."/>
            <person name="Roy S."/>
            <person name="Uddin K.S."/>
            <person name="Rabeya T."/>
            <person name="Hossain A.S."/>
            <person name="Chowdhury A."/>
            <person name="Snigdha A.R."/>
            <person name="Mortoza M.S."/>
            <person name="Matin S.A."/>
            <person name="Hoque S.M.E."/>
            <person name="Islam M.K."/>
            <person name="Roy D.K."/>
            <person name="Haider R."/>
            <person name="Moosa M.M."/>
            <person name="Elias S.M."/>
            <person name="Hasan A.M."/>
            <person name="Jahan S."/>
            <person name="Shafiuddin M."/>
            <person name="Mahmood N."/>
            <person name="Shommy N.S."/>
        </authorList>
    </citation>
    <scope>NUCLEOTIDE SEQUENCE [LARGE SCALE GENOMIC DNA]</scope>
    <source>
        <strain evidence="3">cv. O-4</strain>
    </source>
</reference>
<protein>
    <submittedName>
        <fullName evidence="2">Uncharacterized protein</fullName>
    </submittedName>
</protein>
<dbReference type="Proteomes" id="UP000187203">
    <property type="component" value="Unassembled WGS sequence"/>
</dbReference>
<sequence>MNPRRMILEPSLVLGLEERPDLVAELRERICRWRLGFQLVEEKGKHQRTRSRKRRKVGRRTR</sequence>
<feature type="region of interest" description="Disordered" evidence="1">
    <location>
        <begin position="43"/>
        <end position="62"/>
    </location>
</feature>
<evidence type="ECO:0000313" key="2">
    <source>
        <dbReference type="EMBL" id="OMP07690.1"/>
    </source>
</evidence>
<feature type="compositionally biased region" description="Basic residues" evidence="1">
    <location>
        <begin position="45"/>
        <end position="62"/>
    </location>
</feature>
<gene>
    <name evidence="2" type="ORF">COLO4_07131</name>
</gene>
<keyword evidence="3" id="KW-1185">Reference proteome</keyword>
<dbReference type="EMBL" id="AWUE01013103">
    <property type="protein sequence ID" value="OMP07690.1"/>
    <property type="molecule type" value="Genomic_DNA"/>
</dbReference>
<comment type="caution">
    <text evidence="2">The sequence shown here is derived from an EMBL/GenBank/DDBJ whole genome shotgun (WGS) entry which is preliminary data.</text>
</comment>
<dbReference type="AlphaFoldDB" id="A0A1R3KKT2"/>
<evidence type="ECO:0000313" key="3">
    <source>
        <dbReference type="Proteomes" id="UP000187203"/>
    </source>
</evidence>
<proteinExistence type="predicted"/>
<name>A0A1R3KKT2_9ROSI</name>
<accession>A0A1R3KKT2</accession>
<organism evidence="2 3">
    <name type="scientific">Corchorus olitorius</name>
    <dbReference type="NCBI Taxonomy" id="93759"/>
    <lineage>
        <taxon>Eukaryota</taxon>
        <taxon>Viridiplantae</taxon>
        <taxon>Streptophyta</taxon>
        <taxon>Embryophyta</taxon>
        <taxon>Tracheophyta</taxon>
        <taxon>Spermatophyta</taxon>
        <taxon>Magnoliopsida</taxon>
        <taxon>eudicotyledons</taxon>
        <taxon>Gunneridae</taxon>
        <taxon>Pentapetalae</taxon>
        <taxon>rosids</taxon>
        <taxon>malvids</taxon>
        <taxon>Malvales</taxon>
        <taxon>Malvaceae</taxon>
        <taxon>Grewioideae</taxon>
        <taxon>Apeibeae</taxon>
        <taxon>Corchorus</taxon>
    </lineage>
</organism>
<evidence type="ECO:0000256" key="1">
    <source>
        <dbReference type="SAM" id="MobiDB-lite"/>
    </source>
</evidence>